<dbReference type="PANTHER" id="PTHR30603:SF47">
    <property type="entry name" value="RNA POLYMERASE SIGMA FACTOR SIGD, CHLOROPLASTIC"/>
    <property type="match status" value="1"/>
</dbReference>
<evidence type="ECO:0000256" key="3">
    <source>
        <dbReference type="ARBA" id="ARBA00023125"/>
    </source>
</evidence>
<gene>
    <name evidence="7" type="ORF">METZ01_LOCUS270430</name>
</gene>
<dbReference type="SUPFAM" id="SSF88659">
    <property type="entry name" value="Sigma3 and sigma4 domains of RNA polymerase sigma factors"/>
    <property type="match status" value="2"/>
</dbReference>
<dbReference type="InterPro" id="IPR014284">
    <property type="entry name" value="RNA_pol_sigma-70_dom"/>
</dbReference>
<dbReference type="InterPro" id="IPR013324">
    <property type="entry name" value="RNA_pol_sigma_r3/r4-like"/>
</dbReference>
<evidence type="ECO:0000256" key="4">
    <source>
        <dbReference type="ARBA" id="ARBA00023163"/>
    </source>
</evidence>
<feature type="domain" description="RNA polymerase sigma-70" evidence="6">
    <location>
        <begin position="147"/>
        <end position="173"/>
    </location>
</feature>
<dbReference type="NCBIfam" id="TIGR02937">
    <property type="entry name" value="sigma70-ECF"/>
    <property type="match status" value="1"/>
</dbReference>
<dbReference type="InterPro" id="IPR013325">
    <property type="entry name" value="RNA_pol_sigma_r2"/>
</dbReference>
<accession>A0A382K0P6</accession>
<dbReference type="CDD" id="cd06171">
    <property type="entry name" value="Sigma70_r4"/>
    <property type="match status" value="1"/>
</dbReference>
<reference evidence="7" key="1">
    <citation type="submission" date="2018-05" db="EMBL/GenBank/DDBJ databases">
        <authorList>
            <person name="Lanie J.A."/>
            <person name="Ng W.-L."/>
            <person name="Kazmierczak K.M."/>
            <person name="Andrzejewski T.M."/>
            <person name="Davidsen T.M."/>
            <person name="Wayne K.J."/>
            <person name="Tettelin H."/>
            <person name="Glass J.I."/>
            <person name="Rusch D."/>
            <person name="Podicherti R."/>
            <person name="Tsui H.-C.T."/>
            <person name="Winkler M.E."/>
        </authorList>
    </citation>
    <scope>NUCLEOTIDE SEQUENCE</scope>
</reference>
<dbReference type="PROSITE" id="PS00716">
    <property type="entry name" value="SIGMA70_2"/>
    <property type="match status" value="1"/>
</dbReference>
<dbReference type="Pfam" id="PF04545">
    <property type="entry name" value="Sigma70_r4"/>
    <property type="match status" value="1"/>
</dbReference>
<keyword evidence="4" id="KW-0804">Transcription</keyword>
<dbReference type="PANTHER" id="PTHR30603">
    <property type="entry name" value="RNA POLYMERASE SIGMA FACTOR RPO"/>
    <property type="match status" value="1"/>
</dbReference>
<dbReference type="InterPro" id="IPR007624">
    <property type="entry name" value="RNA_pol_sigma70_r3"/>
</dbReference>
<dbReference type="InterPro" id="IPR000943">
    <property type="entry name" value="RNA_pol_sigma70"/>
</dbReference>
<dbReference type="GO" id="GO:0016987">
    <property type="term" value="F:sigma factor activity"/>
    <property type="evidence" value="ECO:0007669"/>
    <property type="project" value="UniProtKB-KW"/>
</dbReference>
<dbReference type="Gene3D" id="1.10.601.10">
    <property type="entry name" value="RNA Polymerase Primary Sigma Factor"/>
    <property type="match status" value="1"/>
</dbReference>
<sequence length="187" mass="21637">VKFITYAVWWIKQAIMHSLAEQAKAVKLPVKQAAKIYKGTKSFNYLAQNLGREPTHTEIAQHQKIPVKDYENIMRGYQMHISLDAPLNVGENTTYLELLEKQDAIPYDEQIMRQEMDAKVEGLLMDLPEREKEILRMRFGFDGEAKTLEEIGKKIGLSRERVRQIEKRAKAKLQNKSKSSTSFDPLD</sequence>
<evidence type="ECO:0000256" key="1">
    <source>
        <dbReference type="ARBA" id="ARBA00023015"/>
    </source>
</evidence>
<keyword evidence="1" id="KW-0805">Transcription regulation</keyword>
<dbReference type="InterPro" id="IPR007630">
    <property type="entry name" value="RNA_pol_sigma70_r4"/>
</dbReference>
<evidence type="ECO:0000256" key="2">
    <source>
        <dbReference type="ARBA" id="ARBA00023082"/>
    </source>
</evidence>
<dbReference type="Pfam" id="PF04539">
    <property type="entry name" value="Sigma70_r3"/>
    <property type="match status" value="1"/>
</dbReference>
<name>A0A382K0P6_9ZZZZ</name>
<evidence type="ECO:0000259" key="6">
    <source>
        <dbReference type="PROSITE" id="PS00716"/>
    </source>
</evidence>
<feature type="non-terminal residue" evidence="7">
    <location>
        <position position="1"/>
    </location>
</feature>
<dbReference type="InterPro" id="IPR050239">
    <property type="entry name" value="Sigma-70_RNA_pol_init_factors"/>
</dbReference>
<dbReference type="SUPFAM" id="SSF88946">
    <property type="entry name" value="Sigma2 domain of RNA polymerase sigma factors"/>
    <property type="match status" value="1"/>
</dbReference>
<evidence type="ECO:0000313" key="7">
    <source>
        <dbReference type="EMBL" id="SVC17576.1"/>
    </source>
</evidence>
<dbReference type="PRINTS" id="PR00046">
    <property type="entry name" value="SIGMA70FCT"/>
</dbReference>
<organism evidence="7">
    <name type="scientific">marine metagenome</name>
    <dbReference type="NCBI Taxonomy" id="408172"/>
    <lineage>
        <taxon>unclassified sequences</taxon>
        <taxon>metagenomes</taxon>
        <taxon>ecological metagenomes</taxon>
    </lineage>
</organism>
<dbReference type="InterPro" id="IPR036388">
    <property type="entry name" value="WH-like_DNA-bd_sf"/>
</dbReference>
<dbReference type="Gene3D" id="1.10.10.10">
    <property type="entry name" value="Winged helix-like DNA-binding domain superfamily/Winged helix DNA-binding domain"/>
    <property type="match status" value="2"/>
</dbReference>
<dbReference type="AlphaFoldDB" id="A0A382K0P6"/>
<dbReference type="GO" id="GO:0006352">
    <property type="term" value="P:DNA-templated transcription initiation"/>
    <property type="evidence" value="ECO:0007669"/>
    <property type="project" value="InterPro"/>
</dbReference>
<evidence type="ECO:0000256" key="5">
    <source>
        <dbReference type="SAM" id="MobiDB-lite"/>
    </source>
</evidence>
<feature type="region of interest" description="Disordered" evidence="5">
    <location>
        <begin position="168"/>
        <end position="187"/>
    </location>
</feature>
<keyword evidence="2" id="KW-0731">Sigma factor</keyword>
<feature type="compositionally biased region" description="Polar residues" evidence="5">
    <location>
        <begin position="176"/>
        <end position="187"/>
    </location>
</feature>
<proteinExistence type="predicted"/>
<dbReference type="GO" id="GO:0003677">
    <property type="term" value="F:DNA binding"/>
    <property type="evidence" value="ECO:0007669"/>
    <property type="project" value="UniProtKB-KW"/>
</dbReference>
<protein>
    <recommendedName>
        <fullName evidence="6">RNA polymerase sigma-70 domain-containing protein</fullName>
    </recommendedName>
</protein>
<keyword evidence="3" id="KW-0238">DNA-binding</keyword>
<dbReference type="EMBL" id="UINC01077445">
    <property type="protein sequence ID" value="SVC17576.1"/>
    <property type="molecule type" value="Genomic_DNA"/>
</dbReference>